<dbReference type="PANTHER" id="PTHR34981:SF1">
    <property type="entry name" value="CELL DIVISION PROTEIN ZAPA"/>
    <property type="match status" value="1"/>
</dbReference>
<dbReference type="InterPro" id="IPR007838">
    <property type="entry name" value="Cell_div_ZapA-like"/>
</dbReference>
<keyword evidence="7" id="KW-0717">Septation</keyword>
<sequence length="102" mass="11505">MSQQTVNIRILDKEYQVSCPPEERDALLYSARALDERMRTIRNSGSVIGLERIAVMAALNLTYDLTKLESQTAGQSLSEEAFKRLDNKLDTALQSFETTTSF</sequence>
<reference evidence="12" key="1">
    <citation type="journal article" date="2010" name="Int. J. Syst. Evol. Microbiol.">
        <title>Porticoccus litoralis gen. nov., sp. nov., a gammaproteobacterium isolated from the Yellow Sea.</title>
        <authorList>
            <person name="Oh H.M."/>
            <person name="Kim H."/>
            <person name="Kim K.M."/>
            <person name="Min G.S."/>
            <person name="Cho J.C."/>
        </authorList>
    </citation>
    <scope>NUCLEOTIDE SEQUENCE</scope>
    <source>
        <strain evidence="12">DSM 25064</strain>
    </source>
</reference>
<dbReference type="GO" id="GO:0000917">
    <property type="term" value="P:division septum assembly"/>
    <property type="evidence" value="ECO:0007669"/>
    <property type="project" value="UniProtKB-KW"/>
</dbReference>
<evidence type="ECO:0000256" key="3">
    <source>
        <dbReference type="ARBA" id="ARBA00015195"/>
    </source>
</evidence>
<comment type="subcellular location">
    <subcellularLocation>
        <location evidence="1">Cytoplasm</location>
    </subcellularLocation>
</comment>
<keyword evidence="13" id="KW-1185">Reference proteome</keyword>
<evidence type="ECO:0000256" key="5">
    <source>
        <dbReference type="ARBA" id="ARBA00022618"/>
    </source>
</evidence>
<comment type="subunit">
    <text evidence="10">Homodimer. Interacts with FtsZ.</text>
</comment>
<comment type="caution">
    <text evidence="12">The sequence shown here is derived from an EMBL/GenBank/DDBJ whole genome shotgun (WGS) entry which is preliminary data.</text>
</comment>
<evidence type="ECO:0000256" key="9">
    <source>
        <dbReference type="ARBA" id="ARBA00024910"/>
    </source>
</evidence>
<reference evidence="12" key="2">
    <citation type="submission" date="2023-08" db="EMBL/GenBank/DDBJ databases">
        <authorList>
            <person name="Luo J."/>
        </authorList>
    </citation>
    <scope>NUCLEOTIDE SEQUENCE</scope>
    <source>
        <strain evidence="12">DSM 25064</strain>
    </source>
</reference>
<comment type="similarity">
    <text evidence="2">Belongs to the ZapA family. Type 1 subfamily.</text>
</comment>
<dbReference type="SUPFAM" id="SSF102829">
    <property type="entry name" value="Cell division protein ZapA-like"/>
    <property type="match status" value="1"/>
</dbReference>
<dbReference type="GO" id="GO:0030428">
    <property type="term" value="C:cell septum"/>
    <property type="evidence" value="ECO:0007669"/>
    <property type="project" value="TreeGrafter"/>
</dbReference>
<evidence type="ECO:0000256" key="2">
    <source>
        <dbReference type="ARBA" id="ARBA00010074"/>
    </source>
</evidence>
<evidence type="ECO:0000313" key="12">
    <source>
        <dbReference type="EMBL" id="MDP1520639.1"/>
    </source>
</evidence>
<evidence type="ECO:0000313" key="13">
    <source>
        <dbReference type="Proteomes" id="UP001178354"/>
    </source>
</evidence>
<dbReference type="Pfam" id="PF05164">
    <property type="entry name" value="ZapA"/>
    <property type="match status" value="1"/>
</dbReference>
<dbReference type="Gene3D" id="1.20.5.50">
    <property type="match status" value="1"/>
</dbReference>
<keyword evidence="4" id="KW-0963">Cytoplasm</keyword>
<dbReference type="GO" id="GO:0005829">
    <property type="term" value="C:cytosol"/>
    <property type="evidence" value="ECO:0007669"/>
    <property type="project" value="TreeGrafter"/>
</dbReference>
<keyword evidence="5 12" id="KW-0132">Cell division</keyword>
<dbReference type="AlphaFoldDB" id="A0AAW8B4Z7"/>
<dbReference type="GO" id="GO:0043093">
    <property type="term" value="P:FtsZ-dependent cytokinesis"/>
    <property type="evidence" value="ECO:0007669"/>
    <property type="project" value="TreeGrafter"/>
</dbReference>
<organism evidence="12 13">
    <name type="scientific">Porticoccus litoralis</name>
    <dbReference type="NCBI Taxonomy" id="434086"/>
    <lineage>
        <taxon>Bacteria</taxon>
        <taxon>Pseudomonadati</taxon>
        <taxon>Pseudomonadota</taxon>
        <taxon>Gammaproteobacteria</taxon>
        <taxon>Cellvibrionales</taxon>
        <taxon>Porticoccaceae</taxon>
        <taxon>Porticoccus</taxon>
    </lineage>
</organism>
<name>A0AAW8B4Z7_9GAMM</name>
<dbReference type="PANTHER" id="PTHR34981">
    <property type="entry name" value="CELL DIVISION PROTEIN ZAPA"/>
    <property type="match status" value="1"/>
</dbReference>
<dbReference type="GO" id="GO:0032153">
    <property type="term" value="C:cell division site"/>
    <property type="evidence" value="ECO:0007669"/>
    <property type="project" value="TreeGrafter"/>
</dbReference>
<dbReference type="RefSeq" id="WP_305170209.1">
    <property type="nucleotide sequence ID" value="NZ_JAUUUU010000003.1"/>
</dbReference>
<dbReference type="Gene3D" id="3.30.160.880">
    <property type="entry name" value="Cell division protein ZapA protomer, N-terminal domain"/>
    <property type="match status" value="1"/>
</dbReference>
<evidence type="ECO:0000256" key="1">
    <source>
        <dbReference type="ARBA" id="ARBA00004496"/>
    </source>
</evidence>
<accession>A0AAW8B4Z7</accession>
<dbReference type="InterPro" id="IPR042233">
    <property type="entry name" value="Cell_div_ZapA_N"/>
</dbReference>
<evidence type="ECO:0000256" key="7">
    <source>
        <dbReference type="ARBA" id="ARBA00023210"/>
    </source>
</evidence>
<protein>
    <recommendedName>
        <fullName evidence="3">Cell division protein ZapA</fullName>
    </recommendedName>
    <alternativeName>
        <fullName evidence="11">Z ring-associated protein ZapA</fullName>
    </alternativeName>
</protein>
<evidence type="ECO:0000256" key="8">
    <source>
        <dbReference type="ARBA" id="ARBA00023306"/>
    </source>
</evidence>
<gene>
    <name evidence="12" type="ORF">Q8A57_06655</name>
</gene>
<comment type="function">
    <text evidence="9">Activator of cell division through the inhibition of FtsZ GTPase activity, therefore promoting FtsZ assembly into bundles of protofilaments necessary for the formation of the division Z ring. It is recruited early at mid-cell but it is not essential for cell division.</text>
</comment>
<proteinExistence type="inferred from homology"/>
<evidence type="ECO:0000256" key="11">
    <source>
        <dbReference type="ARBA" id="ARBA00033158"/>
    </source>
</evidence>
<dbReference type="Proteomes" id="UP001178354">
    <property type="component" value="Unassembled WGS sequence"/>
</dbReference>
<evidence type="ECO:0000256" key="10">
    <source>
        <dbReference type="ARBA" id="ARBA00026068"/>
    </source>
</evidence>
<evidence type="ECO:0000256" key="4">
    <source>
        <dbReference type="ARBA" id="ARBA00022490"/>
    </source>
</evidence>
<dbReference type="EMBL" id="JAUUUU010000003">
    <property type="protein sequence ID" value="MDP1520639.1"/>
    <property type="molecule type" value="Genomic_DNA"/>
</dbReference>
<keyword evidence="6" id="KW-0175">Coiled coil</keyword>
<dbReference type="GO" id="GO:0000921">
    <property type="term" value="P:septin ring assembly"/>
    <property type="evidence" value="ECO:0007669"/>
    <property type="project" value="TreeGrafter"/>
</dbReference>
<keyword evidence="8" id="KW-0131">Cell cycle</keyword>
<dbReference type="InterPro" id="IPR036192">
    <property type="entry name" value="Cell_div_ZapA-like_sf"/>
</dbReference>
<evidence type="ECO:0000256" key="6">
    <source>
        <dbReference type="ARBA" id="ARBA00023054"/>
    </source>
</evidence>